<evidence type="ECO:0000313" key="1">
    <source>
        <dbReference type="EMBL" id="KAH7933455.1"/>
    </source>
</evidence>
<dbReference type="EMBL" id="CM023478">
    <property type="protein sequence ID" value="KAH7933455.1"/>
    <property type="molecule type" value="Genomic_DNA"/>
</dbReference>
<organism evidence="1 2">
    <name type="scientific">Dermacentor silvarum</name>
    <name type="common">Tick</name>
    <dbReference type="NCBI Taxonomy" id="543639"/>
    <lineage>
        <taxon>Eukaryota</taxon>
        <taxon>Metazoa</taxon>
        <taxon>Ecdysozoa</taxon>
        <taxon>Arthropoda</taxon>
        <taxon>Chelicerata</taxon>
        <taxon>Arachnida</taxon>
        <taxon>Acari</taxon>
        <taxon>Parasitiformes</taxon>
        <taxon>Ixodida</taxon>
        <taxon>Ixodoidea</taxon>
        <taxon>Ixodidae</taxon>
        <taxon>Rhipicephalinae</taxon>
        <taxon>Dermacentor</taxon>
    </lineage>
</organism>
<sequence length="266" mass="30067">MEAEGRLNVGERSWVATSKQQAEELRVMQINLDHTKRALTAMTRRMEEVDICIAAINYPPCTKKARPQLPPEFMYFGEQKEPLSAIVVRRPNFDVFPVHISRCVVAVRCTRRERTWLVVAAYGPPHSSMDPTLDALAACIEKERAQDVLVMGDLNAKHAIRHHQRRHAGHHEIMPKDTRYPNQTFARRRSAGCVDRTPLGKVTHPARRGAWPVTAPRRSDRPRGACWRPPLGRRAPRSAPVIAPAVCGRNDRTPSPLEHTRVSPSV</sequence>
<gene>
    <name evidence="1" type="ORF">HPB49_012601</name>
</gene>
<keyword evidence="2" id="KW-1185">Reference proteome</keyword>
<proteinExistence type="predicted"/>
<evidence type="ECO:0000313" key="2">
    <source>
        <dbReference type="Proteomes" id="UP000821865"/>
    </source>
</evidence>
<protein>
    <submittedName>
        <fullName evidence="1">Uncharacterized protein</fullName>
    </submittedName>
</protein>
<dbReference type="Proteomes" id="UP000821865">
    <property type="component" value="Chromosome 9"/>
</dbReference>
<accession>A0ACB8C3R7</accession>
<name>A0ACB8C3R7_DERSI</name>
<comment type="caution">
    <text evidence="1">The sequence shown here is derived from an EMBL/GenBank/DDBJ whole genome shotgun (WGS) entry which is preliminary data.</text>
</comment>
<reference evidence="1" key="1">
    <citation type="submission" date="2020-05" db="EMBL/GenBank/DDBJ databases">
        <title>Large-scale comparative analyses of tick genomes elucidate their genetic diversity and vector capacities.</title>
        <authorList>
            <person name="Jia N."/>
            <person name="Wang J."/>
            <person name="Shi W."/>
            <person name="Du L."/>
            <person name="Sun Y."/>
            <person name="Zhan W."/>
            <person name="Jiang J."/>
            <person name="Wang Q."/>
            <person name="Zhang B."/>
            <person name="Ji P."/>
            <person name="Sakyi L.B."/>
            <person name="Cui X."/>
            <person name="Yuan T."/>
            <person name="Jiang B."/>
            <person name="Yang W."/>
            <person name="Lam T.T.-Y."/>
            <person name="Chang Q."/>
            <person name="Ding S."/>
            <person name="Wang X."/>
            <person name="Zhu J."/>
            <person name="Ruan X."/>
            <person name="Zhao L."/>
            <person name="Wei J."/>
            <person name="Que T."/>
            <person name="Du C."/>
            <person name="Cheng J."/>
            <person name="Dai P."/>
            <person name="Han X."/>
            <person name="Huang E."/>
            <person name="Gao Y."/>
            <person name="Liu J."/>
            <person name="Shao H."/>
            <person name="Ye R."/>
            <person name="Li L."/>
            <person name="Wei W."/>
            <person name="Wang X."/>
            <person name="Wang C."/>
            <person name="Yang T."/>
            <person name="Huo Q."/>
            <person name="Li W."/>
            <person name="Guo W."/>
            <person name="Chen H."/>
            <person name="Zhou L."/>
            <person name="Ni X."/>
            <person name="Tian J."/>
            <person name="Zhou Y."/>
            <person name="Sheng Y."/>
            <person name="Liu T."/>
            <person name="Pan Y."/>
            <person name="Xia L."/>
            <person name="Li J."/>
            <person name="Zhao F."/>
            <person name="Cao W."/>
        </authorList>
    </citation>
    <scope>NUCLEOTIDE SEQUENCE</scope>
    <source>
        <strain evidence="1">Dsil-2018</strain>
    </source>
</reference>